<evidence type="ECO:0000313" key="3">
    <source>
        <dbReference type="EMBL" id="MBT1705703.1"/>
    </source>
</evidence>
<dbReference type="PROSITE" id="PS50093">
    <property type="entry name" value="PKD"/>
    <property type="match status" value="1"/>
</dbReference>
<dbReference type="SUPFAM" id="SSF53474">
    <property type="entry name" value="alpha/beta-Hydrolases"/>
    <property type="match status" value="1"/>
</dbReference>
<feature type="signal peptide" evidence="1">
    <location>
        <begin position="1"/>
        <end position="22"/>
    </location>
</feature>
<protein>
    <submittedName>
        <fullName evidence="3">Prolyl oligopeptidase family serine peptidase</fullName>
    </submittedName>
</protein>
<proteinExistence type="predicted"/>
<dbReference type="InterPro" id="IPR013783">
    <property type="entry name" value="Ig-like_fold"/>
</dbReference>
<dbReference type="PANTHER" id="PTHR46182:SF2">
    <property type="entry name" value="FI19480P1"/>
    <property type="match status" value="1"/>
</dbReference>
<keyword evidence="1" id="KW-0732">Signal</keyword>
<reference evidence="3 4" key="1">
    <citation type="submission" date="2021-05" db="EMBL/GenBank/DDBJ databases">
        <title>A Polyphasic approach of four new species of the genus Ohtaekwangia: Ohtaekwangia histidinii sp. nov., Ohtaekwangia cretensis sp. nov., Ohtaekwangia indiensis sp. nov., Ohtaekwangia reichenbachii sp. nov. from diverse environment.</title>
        <authorList>
            <person name="Octaviana S."/>
        </authorList>
    </citation>
    <scope>NUCLEOTIDE SEQUENCE [LARGE SCALE GENOMIC DNA]</scope>
    <source>
        <strain evidence="3 4">PWU20</strain>
    </source>
</reference>
<dbReference type="CDD" id="cd00146">
    <property type="entry name" value="PKD"/>
    <property type="match status" value="2"/>
</dbReference>
<dbReference type="EMBL" id="JAHESD010000064">
    <property type="protein sequence ID" value="MBT1705703.1"/>
    <property type="molecule type" value="Genomic_DNA"/>
</dbReference>
<feature type="domain" description="PKD" evidence="2">
    <location>
        <begin position="275"/>
        <end position="351"/>
    </location>
</feature>
<evidence type="ECO:0000313" key="4">
    <source>
        <dbReference type="Proteomes" id="UP000772618"/>
    </source>
</evidence>
<name>A0ABS5VW89_9BACT</name>
<sequence>MKLKVFFSVLLVALVFAINTFAQQTAKVTPTNIGYLEYLPQDYNSNNNKYPIVIALHGIGEKGTTSTNVNDIKTSVAKVANAGLPRYVKYGQQYPFILISPQLKSNMGSWNADYVLKVLNHVKTYLRVDPNRIYLTGLSLGGGGVWSVISKTTDVFAAILPLCSGYNMTSAAQTIADHGIPTWGFHGDADAVVSEAVTINMINAINKYKPAPLAKVTILGGMGHNIWDKVYKETNALTWLLSFKKGVSAPVTAPSNVSPVANAGSDKTITLPTNSITLTGSATDSDGSIASYTWTKKSGGAATLSGGTTNTLKATNLVAGTYVFTLSVKDNKGAVATDDVTIVVKAATTSTTNAAPLASAGKDITIYLPTTTATIGGSAKDSDGTIASYTWTKVSGGTVTLAGATTSTLKLSGLKEGKYVFRLTVKDNKGATDTDDLLVVVKKAAVASL</sequence>
<gene>
    <name evidence="3" type="ORF">KK060_20600</name>
</gene>
<dbReference type="Pfam" id="PF00326">
    <property type="entry name" value="Peptidase_S9"/>
    <property type="match status" value="1"/>
</dbReference>
<comment type="caution">
    <text evidence="3">The sequence shown here is derived from an EMBL/GenBank/DDBJ whole genome shotgun (WGS) entry which is preliminary data.</text>
</comment>
<evidence type="ECO:0000256" key="1">
    <source>
        <dbReference type="SAM" id="SignalP"/>
    </source>
</evidence>
<dbReference type="Gene3D" id="2.60.40.10">
    <property type="entry name" value="Immunoglobulins"/>
    <property type="match status" value="2"/>
</dbReference>
<dbReference type="Gene3D" id="3.40.50.1820">
    <property type="entry name" value="alpha/beta hydrolase"/>
    <property type="match status" value="1"/>
</dbReference>
<dbReference type="InterPro" id="IPR029058">
    <property type="entry name" value="AB_hydrolase_fold"/>
</dbReference>
<dbReference type="InterPro" id="IPR029865">
    <property type="entry name" value="KIAA0319-like"/>
</dbReference>
<dbReference type="Proteomes" id="UP000772618">
    <property type="component" value="Unassembled WGS sequence"/>
</dbReference>
<dbReference type="Pfam" id="PF22352">
    <property type="entry name" value="K319L-like_PKD"/>
    <property type="match status" value="2"/>
</dbReference>
<keyword evidence="4" id="KW-1185">Reference proteome</keyword>
<dbReference type="SUPFAM" id="SSF49299">
    <property type="entry name" value="PKD domain"/>
    <property type="match status" value="2"/>
</dbReference>
<dbReference type="RefSeq" id="WP_254155737.1">
    <property type="nucleotide sequence ID" value="NZ_JAHESD010000064.1"/>
</dbReference>
<evidence type="ECO:0000259" key="2">
    <source>
        <dbReference type="PROSITE" id="PS50093"/>
    </source>
</evidence>
<accession>A0ABS5VW89</accession>
<dbReference type="InterPro" id="IPR000601">
    <property type="entry name" value="PKD_dom"/>
</dbReference>
<organism evidence="3 4">
    <name type="scientific">Chryseosolibacter indicus</name>
    <dbReference type="NCBI Taxonomy" id="2782351"/>
    <lineage>
        <taxon>Bacteria</taxon>
        <taxon>Pseudomonadati</taxon>
        <taxon>Bacteroidota</taxon>
        <taxon>Cytophagia</taxon>
        <taxon>Cytophagales</taxon>
        <taxon>Chryseotaleaceae</taxon>
        <taxon>Chryseosolibacter</taxon>
    </lineage>
</organism>
<dbReference type="SMART" id="SM00089">
    <property type="entry name" value="PKD"/>
    <property type="match status" value="2"/>
</dbReference>
<dbReference type="InterPro" id="IPR022409">
    <property type="entry name" value="PKD/Chitinase_dom"/>
</dbReference>
<dbReference type="InterPro" id="IPR035986">
    <property type="entry name" value="PKD_dom_sf"/>
</dbReference>
<feature type="chain" id="PRO_5045049663" evidence="1">
    <location>
        <begin position="23"/>
        <end position="449"/>
    </location>
</feature>
<dbReference type="PANTHER" id="PTHR46182">
    <property type="entry name" value="FI19480P1"/>
    <property type="match status" value="1"/>
</dbReference>
<dbReference type="InterPro" id="IPR001375">
    <property type="entry name" value="Peptidase_S9_cat"/>
</dbReference>